<protein>
    <submittedName>
        <fullName evidence="1">Uncharacterized protein</fullName>
    </submittedName>
</protein>
<name>A0A383B9Y8_9ZZZZ</name>
<dbReference type="GO" id="GO:0051301">
    <property type="term" value="P:cell division"/>
    <property type="evidence" value="ECO:0007669"/>
    <property type="project" value="TreeGrafter"/>
</dbReference>
<dbReference type="SUPFAM" id="SSF48452">
    <property type="entry name" value="TPR-like"/>
    <property type="match status" value="1"/>
</dbReference>
<feature type="non-terminal residue" evidence="1">
    <location>
        <position position="247"/>
    </location>
</feature>
<organism evidence="1">
    <name type="scientific">marine metagenome</name>
    <dbReference type="NCBI Taxonomy" id="408172"/>
    <lineage>
        <taxon>unclassified sequences</taxon>
        <taxon>metagenomes</taxon>
        <taxon>ecological metagenomes</taxon>
    </lineage>
</organism>
<dbReference type="PANTHER" id="PTHR12558">
    <property type="entry name" value="CELL DIVISION CYCLE 16,23,27"/>
    <property type="match status" value="1"/>
</dbReference>
<dbReference type="InterPro" id="IPR011990">
    <property type="entry name" value="TPR-like_helical_dom_sf"/>
</dbReference>
<feature type="non-terminal residue" evidence="1">
    <location>
        <position position="1"/>
    </location>
</feature>
<dbReference type="Gene3D" id="1.25.40.10">
    <property type="entry name" value="Tetratricopeptide repeat domain"/>
    <property type="match status" value="1"/>
</dbReference>
<gene>
    <name evidence="1" type="ORF">METZ01_LOCUS469092</name>
</gene>
<proteinExistence type="predicted"/>
<dbReference type="EMBL" id="UINC01198331">
    <property type="protein sequence ID" value="SVE16238.1"/>
    <property type="molecule type" value="Genomic_DNA"/>
</dbReference>
<sequence length="247" mass="27325">IDEAMTRFDRFIDIYNASDGRLSATELVAVGRAVRYLGRTNPDLFQDALRAFDEAASIAPTWHEPRVRAGELFLETYSSTDAQGEFEKVLGVNPRHPGALLGLAKALEFDGTSDAGRVLGQLLEINSNHLEARALLANQHLTRERYQDAYEQAEMALVINPNSLVALTALAGTHLLSGDLEKFQEVRTRVLQLNPRYSGLDIKLAELAVQTRRYSDAVIRAGAAVELDPYSWTAWGLLGMNELRLGD</sequence>
<accession>A0A383B9Y8</accession>
<evidence type="ECO:0000313" key="1">
    <source>
        <dbReference type="EMBL" id="SVE16238.1"/>
    </source>
</evidence>
<reference evidence="1" key="1">
    <citation type="submission" date="2018-05" db="EMBL/GenBank/DDBJ databases">
        <authorList>
            <person name="Lanie J.A."/>
            <person name="Ng W.-L."/>
            <person name="Kazmierczak K.M."/>
            <person name="Andrzejewski T.M."/>
            <person name="Davidsen T.M."/>
            <person name="Wayne K.J."/>
            <person name="Tettelin H."/>
            <person name="Glass J.I."/>
            <person name="Rusch D."/>
            <person name="Podicherti R."/>
            <person name="Tsui H.-C.T."/>
            <person name="Winkler M.E."/>
        </authorList>
    </citation>
    <scope>NUCLEOTIDE SEQUENCE</scope>
</reference>
<dbReference type="AlphaFoldDB" id="A0A383B9Y8"/>
<dbReference type="PANTHER" id="PTHR12558:SF44">
    <property type="entry name" value="TETRATRICOPEPTIDE REPEAT-CONTAINING PROTEIN"/>
    <property type="match status" value="1"/>
</dbReference>